<sequence>MPVIAALRFSSGVEDILFPVPAVQSQAWKDRGFDQSVAHTARGALMSWANAGARMRVTSPGRLPRCSR</sequence>
<evidence type="ECO:0000313" key="1">
    <source>
        <dbReference type="EMBL" id="VTZ59143.1"/>
    </source>
</evidence>
<dbReference type="EMBL" id="CABFNB010000002">
    <property type="protein sequence ID" value="VTZ59143.1"/>
    <property type="molecule type" value="Genomic_DNA"/>
</dbReference>
<reference evidence="1" key="1">
    <citation type="submission" date="2019-06" db="EMBL/GenBank/DDBJ databases">
        <authorList>
            <person name="Le Quere A."/>
            <person name="Colella S."/>
        </authorList>
    </citation>
    <scope>NUCLEOTIDE SEQUENCE</scope>
    <source>
        <strain evidence="1">EmedicaeMD41</strain>
    </source>
</reference>
<gene>
    <name evidence="1" type="ORF">EMEDMD4_100130</name>
</gene>
<dbReference type="AlphaFoldDB" id="A0A508WPI2"/>
<proteinExistence type="predicted"/>
<name>A0A508WPI2_9HYPH</name>
<accession>A0A508WPI2</accession>
<protein>
    <submittedName>
        <fullName evidence="1">Uncharacterized protein</fullName>
    </submittedName>
</protein>
<dbReference type="Proteomes" id="UP000507954">
    <property type="component" value="Unassembled WGS sequence"/>
</dbReference>
<organism evidence="1">
    <name type="scientific">Sinorhizobium medicae</name>
    <dbReference type="NCBI Taxonomy" id="110321"/>
    <lineage>
        <taxon>Bacteria</taxon>
        <taxon>Pseudomonadati</taxon>
        <taxon>Pseudomonadota</taxon>
        <taxon>Alphaproteobacteria</taxon>
        <taxon>Hyphomicrobiales</taxon>
        <taxon>Rhizobiaceae</taxon>
        <taxon>Sinorhizobium/Ensifer group</taxon>
        <taxon>Sinorhizobium</taxon>
    </lineage>
</organism>